<keyword evidence="13" id="KW-1185">Reference proteome</keyword>
<dbReference type="GO" id="GO:0006281">
    <property type="term" value="P:DNA repair"/>
    <property type="evidence" value="ECO:0007669"/>
    <property type="project" value="UniProtKB-KW"/>
</dbReference>
<evidence type="ECO:0000313" key="13">
    <source>
        <dbReference type="Proteomes" id="UP000623467"/>
    </source>
</evidence>
<dbReference type="CDD" id="cd09857">
    <property type="entry name" value="PIN_EXO1"/>
    <property type="match status" value="1"/>
</dbReference>
<dbReference type="OrthoDB" id="26491at2759"/>
<dbReference type="InterPro" id="IPR029060">
    <property type="entry name" value="PIN-like_dom_sf"/>
</dbReference>
<name>A0A8H7CX13_9AGAR</name>
<protein>
    <submittedName>
        <fullName evidence="12">PIN domain-like protein</fullName>
    </submittedName>
</protein>
<evidence type="ECO:0000256" key="9">
    <source>
        <dbReference type="ARBA" id="ARBA00023242"/>
    </source>
</evidence>
<dbReference type="PANTHER" id="PTHR11081">
    <property type="entry name" value="FLAP ENDONUCLEASE FAMILY MEMBER"/>
    <property type="match status" value="1"/>
</dbReference>
<keyword evidence="8" id="KW-0234">DNA repair</keyword>
<dbReference type="Pfam" id="PF00752">
    <property type="entry name" value="XPG_N"/>
    <property type="match status" value="1"/>
</dbReference>
<dbReference type="PANTHER" id="PTHR11081:SF65">
    <property type="entry name" value="DNA DAMAGE-INDUCIBLE PROTEIN DIN7-RELATED"/>
    <property type="match status" value="1"/>
</dbReference>
<dbReference type="InterPro" id="IPR044752">
    <property type="entry name" value="PIN-like_EXO1"/>
</dbReference>
<evidence type="ECO:0000259" key="11">
    <source>
        <dbReference type="SMART" id="SM00485"/>
    </source>
</evidence>
<keyword evidence="4" id="KW-0227">DNA damage</keyword>
<keyword evidence="7" id="KW-0238">DNA-binding</keyword>
<reference evidence="12" key="1">
    <citation type="submission" date="2020-05" db="EMBL/GenBank/DDBJ databases">
        <title>Mycena genomes resolve the evolution of fungal bioluminescence.</title>
        <authorList>
            <person name="Tsai I.J."/>
        </authorList>
    </citation>
    <scope>NUCLEOTIDE SEQUENCE</scope>
    <source>
        <strain evidence="12">160909Yilan</strain>
    </source>
</reference>
<gene>
    <name evidence="12" type="ORF">MSAN_01674100</name>
</gene>
<evidence type="ECO:0000259" key="10">
    <source>
        <dbReference type="SMART" id="SM00484"/>
    </source>
</evidence>
<sequence length="595" mass="67094">MGISGLLPFLRPCTDKIFLAQYAGFTIGVDAYVLLHRGIWTCVEKLVEGRPPTELVRYFMNQITWFQELGLTPFVVFDGAPIPAKLRTESARAADREMHRLRAQQAASRNDRKRARGEWAQSIDITPEIALQALRAAGVLYLVAPYEADAQLVYLERIGLVDAILSEDSDMLVFGCRTLLCKLDRTNGTVERIQRRAFDRKTSPIAGWSDAKFRSLAILSGCDYLSNIPDIALKTIYPLLKTHDTWQAVLNQLGSLVPKGYVDGYLRAENCFLFQHVYEPIDGKLVHLNQPRFRKCPPDLPISAGRYLPPETAREVADGILHPASLLPMLDIDPGHSNNLSLLDVSESDFIWTANTTSHTPSSLPPLATVVRRCHQPVPIVESPAFRHLTDMIISFGLPVANIPPMVMSTRVCPSEWCSSMFSSLSWRDRLEHLGACWDGQSPEFVEQMCDQMMERWVQDYHQRVDHRFGTLRPGQSEEVQPCAHCCVFPQRANCDTCRVRCACFVYDPPIPVVVRHPDPSCTNYFATLCEALGFFNVNWSDATARILIIPSAEDYPQLVVDARQRGIKILRPSWVQRCASSHALVEPTLEERIF</sequence>
<evidence type="ECO:0000256" key="8">
    <source>
        <dbReference type="ARBA" id="ARBA00023204"/>
    </source>
</evidence>
<evidence type="ECO:0000256" key="2">
    <source>
        <dbReference type="ARBA" id="ARBA00022722"/>
    </source>
</evidence>
<evidence type="ECO:0000313" key="12">
    <source>
        <dbReference type="EMBL" id="KAF7351116.1"/>
    </source>
</evidence>
<dbReference type="Pfam" id="PF00867">
    <property type="entry name" value="XPG_I"/>
    <property type="match status" value="1"/>
</dbReference>
<evidence type="ECO:0000256" key="6">
    <source>
        <dbReference type="ARBA" id="ARBA00022839"/>
    </source>
</evidence>
<dbReference type="GO" id="GO:0017108">
    <property type="term" value="F:5'-flap endonuclease activity"/>
    <property type="evidence" value="ECO:0007669"/>
    <property type="project" value="TreeGrafter"/>
</dbReference>
<organism evidence="12 13">
    <name type="scientific">Mycena sanguinolenta</name>
    <dbReference type="NCBI Taxonomy" id="230812"/>
    <lineage>
        <taxon>Eukaryota</taxon>
        <taxon>Fungi</taxon>
        <taxon>Dikarya</taxon>
        <taxon>Basidiomycota</taxon>
        <taxon>Agaricomycotina</taxon>
        <taxon>Agaricomycetes</taxon>
        <taxon>Agaricomycetidae</taxon>
        <taxon>Agaricales</taxon>
        <taxon>Marasmiineae</taxon>
        <taxon>Mycenaceae</taxon>
        <taxon>Mycena</taxon>
    </lineage>
</organism>
<dbReference type="Gene3D" id="3.40.50.1010">
    <property type="entry name" value="5'-nuclease"/>
    <property type="match status" value="1"/>
</dbReference>
<evidence type="ECO:0000256" key="7">
    <source>
        <dbReference type="ARBA" id="ARBA00023125"/>
    </source>
</evidence>
<keyword evidence="9" id="KW-0539">Nucleus</keyword>
<comment type="caution">
    <text evidence="12">The sequence shown here is derived from an EMBL/GenBank/DDBJ whole genome shotgun (WGS) entry which is preliminary data.</text>
</comment>
<evidence type="ECO:0000256" key="3">
    <source>
        <dbReference type="ARBA" id="ARBA00022759"/>
    </source>
</evidence>
<feature type="domain" description="XPG-I" evidence="10">
    <location>
        <begin position="135"/>
        <end position="204"/>
    </location>
</feature>
<dbReference type="AlphaFoldDB" id="A0A8H7CX13"/>
<dbReference type="InterPro" id="IPR006085">
    <property type="entry name" value="XPG_DNA_repair_N"/>
</dbReference>
<dbReference type="GO" id="GO:0004527">
    <property type="term" value="F:exonuclease activity"/>
    <property type="evidence" value="ECO:0007669"/>
    <property type="project" value="UniProtKB-KW"/>
</dbReference>
<keyword evidence="2" id="KW-0540">Nuclease</keyword>
<dbReference type="InterPro" id="IPR006084">
    <property type="entry name" value="XPG/Rad2"/>
</dbReference>
<keyword evidence="3" id="KW-0255">Endonuclease</keyword>
<dbReference type="Gene3D" id="1.10.150.20">
    <property type="entry name" value="5' to 3' exonuclease, C-terminal subdomain"/>
    <property type="match status" value="1"/>
</dbReference>
<keyword evidence="6" id="KW-0269">Exonuclease</keyword>
<comment type="subcellular location">
    <subcellularLocation>
        <location evidence="1">Nucleus</location>
    </subcellularLocation>
</comment>
<dbReference type="SMART" id="SM00484">
    <property type="entry name" value="XPGI"/>
    <property type="match status" value="1"/>
</dbReference>
<dbReference type="Proteomes" id="UP000623467">
    <property type="component" value="Unassembled WGS sequence"/>
</dbReference>
<dbReference type="InterPro" id="IPR006086">
    <property type="entry name" value="XPG-I_dom"/>
</dbReference>
<dbReference type="EMBL" id="JACAZH010000014">
    <property type="protein sequence ID" value="KAF7351116.1"/>
    <property type="molecule type" value="Genomic_DNA"/>
</dbReference>
<dbReference type="SMART" id="SM00485">
    <property type="entry name" value="XPGN"/>
    <property type="match status" value="1"/>
</dbReference>
<evidence type="ECO:0000256" key="1">
    <source>
        <dbReference type="ARBA" id="ARBA00004123"/>
    </source>
</evidence>
<keyword evidence="5" id="KW-0378">Hydrolase</keyword>
<dbReference type="InterPro" id="IPR036279">
    <property type="entry name" value="5-3_exonuclease_C_sf"/>
</dbReference>
<evidence type="ECO:0000256" key="4">
    <source>
        <dbReference type="ARBA" id="ARBA00022763"/>
    </source>
</evidence>
<accession>A0A8H7CX13</accession>
<dbReference type="GO" id="GO:0046872">
    <property type="term" value="F:metal ion binding"/>
    <property type="evidence" value="ECO:0007669"/>
    <property type="project" value="InterPro"/>
</dbReference>
<dbReference type="SUPFAM" id="SSF47807">
    <property type="entry name" value="5' to 3' exonuclease, C-terminal subdomain"/>
    <property type="match status" value="1"/>
</dbReference>
<dbReference type="FunFam" id="3.40.50.1010:FF:000111">
    <property type="entry name" value="Exonuclease 1"/>
    <property type="match status" value="1"/>
</dbReference>
<dbReference type="SUPFAM" id="SSF88723">
    <property type="entry name" value="PIN domain-like"/>
    <property type="match status" value="1"/>
</dbReference>
<dbReference type="PRINTS" id="PR00853">
    <property type="entry name" value="XPGRADSUPER"/>
</dbReference>
<proteinExistence type="predicted"/>
<feature type="domain" description="XPG N-terminal" evidence="11">
    <location>
        <begin position="1"/>
        <end position="99"/>
    </location>
</feature>
<dbReference type="GO" id="GO:0005634">
    <property type="term" value="C:nucleus"/>
    <property type="evidence" value="ECO:0007669"/>
    <property type="project" value="UniProtKB-SubCell"/>
</dbReference>
<dbReference type="GO" id="GO:0003677">
    <property type="term" value="F:DNA binding"/>
    <property type="evidence" value="ECO:0007669"/>
    <property type="project" value="UniProtKB-KW"/>
</dbReference>
<evidence type="ECO:0000256" key="5">
    <source>
        <dbReference type="ARBA" id="ARBA00022801"/>
    </source>
</evidence>